<protein>
    <submittedName>
        <fullName evidence="1">TIGR02678 family protein</fullName>
    </submittedName>
</protein>
<organism evidence="1 2">
    <name type="scientific">Marinilactibacillus piezotolerans</name>
    <dbReference type="NCBI Taxonomy" id="258723"/>
    <lineage>
        <taxon>Bacteria</taxon>
        <taxon>Bacillati</taxon>
        <taxon>Bacillota</taxon>
        <taxon>Bacilli</taxon>
        <taxon>Lactobacillales</taxon>
        <taxon>Carnobacteriaceae</taxon>
        <taxon>Marinilactibacillus</taxon>
    </lineage>
</organism>
<proteinExistence type="predicted"/>
<reference evidence="2" key="1">
    <citation type="submission" date="2016-10" db="EMBL/GenBank/DDBJ databases">
        <authorList>
            <person name="Varghese N."/>
            <person name="Submissions S."/>
        </authorList>
    </citation>
    <scope>NUCLEOTIDE SEQUENCE [LARGE SCALE GENOMIC DNA]</scope>
    <source>
        <strain evidence="2">DSM 16108</strain>
    </source>
</reference>
<name>A0A1I3WTT5_9LACT</name>
<accession>A0A1I3WTT5</accession>
<dbReference type="AlphaFoldDB" id="A0A1I3WTT5"/>
<dbReference type="NCBIfam" id="TIGR02678">
    <property type="entry name" value="TIGR02678 family protein"/>
    <property type="match status" value="1"/>
</dbReference>
<dbReference type="OrthoDB" id="1654131at2"/>
<evidence type="ECO:0000313" key="2">
    <source>
        <dbReference type="Proteomes" id="UP000199589"/>
    </source>
</evidence>
<dbReference type="EMBL" id="FOSJ01000010">
    <property type="protein sequence ID" value="SFK10613.1"/>
    <property type="molecule type" value="Genomic_DNA"/>
</dbReference>
<dbReference type="InterPro" id="IPR013494">
    <property type="entry name" value="CHP02678"/>
</dbReference>
<evidence type="ECO:0000313" key="1">
    <source>
        <dbReference type="EMBL" id="SFK10613.1"/>
    </source>
</evidence>
<dbReference type="Proteomes" id="UP000199589">
    <property type="component" value="Unassembled WGS sequence"/>
</dbReference>
<dbReference type="RefSeq" id="WP_091896440.1">
    <property type="nucleotide sequence ID" value="NZ_FOSJ01000010.1"/>
</dbReference>
<gene>
    <name evidence="1" type="ORF">SAMN04488569_101014</name>
</gene>
<keyword evidence="2" id="KW-1185">Reference proteome</keyword>
<sequence length="392" mass="47037">MVLEIGFNAEQEEALMILFEQYWVLRKKDPESYRVIRENEKALKRYISEKFGYAFIIHKDFIKLEKVPVEPKTWMGLRDFQEPRDYALFCCGLAYMENRSIEDQFLLSELTEALTELFPGLFSLDWTNYQHRLSLVRVIKKLVELDLLQEIDSDTGGVEGFALTDNQEVLFQSTIYSRYFMRTHARSLKETQSIEEILKMDWERDQEDQRRKRVYRQLLLEPVLYRESEEDLLFDYIRRFRNRVREDIETHTPYELQITKNMAMLTLPEQKQQLESFPDRKAVSSVSLHFLTMIQEKLDHREVDPFGEIRLTQAQFEQMIQEMRKKYQHGWSSEYREKSTLQKIAEDVFRQLDEWSFLKKEEQTGLIVLRPAMSQMIGQYPADFAKSVEEES</sequence>
<dbReference type="Pfam" id="PF09661">
    <property type="entry name" value="DUF2398"/>
    <property type="match status" value="1"/>
</dbReference>